<comment type="caution">
    <text evidence="1">The sequence shown here is derived from an EMBL/GenBank/DDBJ whole genome shotgun (WGS) entry which is preliminary data.</text>
</comment>
<keyword evidence="2" id="KW-1185">Reference proteome</keyword>
<dbReference type="Proteomes" id="UP000824120">
    <property type="component" value="Chromosome 2"/>
</dbReference>
<organism evidence="1 2">
    <name type="scientific">Solanum commersonii</name>
    <name type="common">Commerson's wild potato</name>
    <name type="synonym">Commerson's nightshade</name>
    <dbReference type="NCBI Taxonomy" id="4109"/>
    <lineage>
        <taxon>Eukaryota</taxon>
        <taxon>Viridiplantae</taxon>
        <taxon>Streptophyta</taxon>
        <taxon>Embryophyta</taxon>
        <taxon>Tracheophyta</taxon>
        <taxon>Spermatophyta</taxon>
        <taxon>Magnoliopsida</taxon>
        <taxon>eudicotyledons</taxon>
        <taxon>Gunneridae</taxon>
        <taxon>Pentapetalae</taxon>
        <taxon>asterids</taxon>
        <taxon>lamiids</taxon>
        <taxon>Solanales</taxon>
        <taxon>Solanaceae</taxon>
        <taxon>Solanoideae</taxon>
        <taxon>Solaneae</taxon>
        <taxon>Solanum</taxon>
    </lineage>
</organism>
<gene>
    <name evidence="1" type="ORF">H5410_004973</name>
</gene>
<reference evidence="1 2" key="1">
    <citation type="submission" date="2020-09" db="EMBL/GenBank/DDBJ databases">
        <title>De no assembly of potato wild relative species, Solanum commersonii.</title>
        <authorList>
            <person name="Cho K."/>
        </authorList>
    </citation>
    <scope>NUCLEOTIDE SEQUENCE [LARGE SCALE GENOMIC DNA]</scope>
    <source>
        <strain evidence="1">LZ3.2</strain>
        <tissue evidence="1">Leaf</tissue>
    </source>
</reference>
<sequence>MEEIRQWVFKPTETRTKTNDKSYKAKLYFNGANDKLLQNYRIQISGSPLFKMLRRRQYNSSCQTGIEIG</sequence>
<dbReference type="EMBL" id="JACXVP010000002">
    <property type="protein sequence ID" value="KAG5619755.1"/>
    <property type="molecule type" value="Genomic_DNA"/>
</dbReference>
<proteinExistence type="predicted"/>
<protein>
    <submittedName>
        <fullName evidence="1">Uncharacterized protein</fullName>
    </submittedName>
</protein>
<name>A0A9J6A647_SOLCO</name>
<evidence type="ECO:0000313" key="1">
    <source>
        <dbReference type="EMBL" id="KAG5619755.1"/>
    </source>
</evidence>
<dbReference type="AlphaFoldDB" id="A0A9J6A647"/>
<evidence type="ECO:0000313" key="2">
    <source>
        <dbReference type="Proteomes" id="UP000824120"/>
    </source>
</evidence>
<accession>A0A9J6A647</accession>